<dbReference type="eggNOG" id="KOG1390">
    <property type="taxonomic scope" value="Eukaryota"/>
</dbReference>
<dbReference type="InterPro" id="IPR020617">
    <property type="entry name" value="Thiolase_C"/>
</dbReference>
<dbReference type="PANTHER" id="PTHR18919">
    <property type="entry name" value="ACETYL-COA C-ACYLTRANSFERASE"/>
    <property type="match status" value="1"/>
</dbReference>
<keyword evidence="5 6" id="KW-0012">Acyltransferase</keyword>
<reference evidence="9 10" key="1">
    <citation type="journal article" date="2007" name="PLoS Pathog.">
        <title>Genome sequence of Babesia bovis and comparative analysis of apicomplexan hemoprotozoa.</title>
        <authorList>
            <person name="Brayton K.A."/>
            <person name="Lau A.O.T."/>
            <person name="Herndon D.R."/>
            <person name="Hannick L."/>
            <person name="Kappmeyer L.S."/>
            <person name="Berens S.J."/>
            <person name="Bidwell S.L."/>
            <person name="Brown W.C."/>
            <person name="Crabtree J."/>
            <person name="Fadrosh D."/>
            <person name="Feldblum T."/>
            <person name="Forberger H.A."/>
            <person name="Haas B.J."/>
            <person name="Howell J.M."/>
            <person name="Khouri H."/>
            <person name="Koo H."/>
            <person name="Mann D.J."/>
            <person name="Norimine J."/>
            <person name="Paulsen I.T."/>
            <person name="Radune D."/>
            <person name="Ren Q."/>
            <person name="Smith R.K. Jr."/>
            <person name="Suarez C.E."/>
            <person name="White O."/>
            <person name="Wortman J.R."/>
            <person name="Knowles D.P. Jr."/>
            <person name="McElwain T.F."/>
            <person name="Nene V.M."/>
        </authorList>
    </citation>
    <scope>NUCLEOTIDE SEQUENCE [LARGE SCALE GENOMIC DNA]</scope>
    <source>
        <strain evidence="9">T2Bo</strain>
    </source>
</reference>
<evidence type="ECO:0000256" key="1">
    <source>
        <dbReference type="ARBA" id="ARBA00010982"/>
    </source>
</evidence>
<dbReference type="PIRSF" id="PIRSF000429">
    <property type="entry name" value="Ac-CoA_Ac_transf"/>
    <property type="match status" value="1"/>
</dbReference>
<keyword evidence="10" id="KW-1185">Reference proteome</keyword>
<evidence type="ECO:0000256" key="5">
    <source>
        <dbReference type="ARBA" id="ARBA00023315"/>
    </source>
</evidence>
<evidence type="ECO:0000259" key="7">
    <source>
        <dbReference type="Pfam" id="PF00108"/>
    </source>
</evidence>
<dbReference type="Pfam" id="PF02803">
    <property type="entry name" value="Thiolase_C"/>
    <property type="match status" value="1"/>
</dbReference>
<accession>A7AWF2</accession>
<proteinExistence type="inferred from homology"/>
<reference evidence="10" key="2">
    <citation type="journal article" date="2020" name="Data Brief">
        <title>Transcriptome dataset of Babesia bovis life stages within vertebrate and invertebrate hosts.</title>
        <authorList>
            <person name="Ueti M.W."/>
            <person name="Johnson W.C."/>
            <person name="Kappmeyer L.S."/>
            <person name="Herndon D.R."/>
            <person name="Mousel M.R."/>
            <person name="Reif K.E."/>
            <person name="Taus N.S."/>
            <person name="Ifeonu O.O."/>
            <person name="Silva J.C."/>
            <person name="Suarez C.E."/>
            <person name="Brayton K.A."/>
        </authorList>
    </citation>
    <scope>NUCLEOTIDE SEQUENCE [LARGE SCALE GENOMIC DNA]</scope>
</reference>
<dbReference type="EC" id="2.3.1.9" evidence="9"/>
<keyword evidence="4" id="KW-0630">Potassium</keyword>
<keyword evidence="2 6" id="KW-0808">Transferase</keyword>
<evidence type="ECO:0000256" key="4">
    <source>
        <dbReference type="ARBA" id="ARBA00022958"/>
    </source>
</evidence>
<name>A7AWF2_BABBO</name>
<reference evidence="10" key="3">
    <citation type="journal article" date="2021" name="Int. J. Parasitol.">
        <title>Comparative analysis of gene expression between Babesia bovis blood stages and kinetes allowed by improved genome annotation.</title>
        <authorList>
            <person name="Ueti M.W."/>
            <person name="Johnson W.C."/>
            <person name="Kappmeyer L.S."/>
            <person name="Herndon D.R."/>
            <person name="Mousel M.R."/>
            <person name="Reif K.E."/>
            <person name="Taus N.S."/>
            <person name="Ifeonu O.O."/>
            <person name="Silva J.C."/>
            <person name="Suarez C.E."/>
            <person name="Brayton K.A."/>
        </authorList>
    </citation>
    <scope>NUCLEOTIDE SEQUENCE [LARGE SCALE GENOMIC DNA]</scope>
</reference>
<evidence type="ECO:0000313" key="10">
    <source>
        <dbReference type="Proteomes" id="UP000002173"/>
    </source>
</evidence>
<dbReference type="Pfam" id="PF00108">
    <property type="entry name" value="Thiolase_N"/>
    <property type="match status" value="1"/>
</dbReference>
<dbReference type="KEGG" id="bbo:BBOV_I002980"/>
<evidence type="ECO:0000256" key="6">
    <source>
        <dbReference type="RuleBase" id="RU003557"/>
    </source>
</evidence>
<evidence type="ECO:0000256" key="2">
    <source>
        <dbReference type="ARBA" id="ARBA00022679"/>
    </source>
</evidence>
<dbReference type="OMA" id="ICPSIAI"/>
<dbReference type="SUPFAM" id="SSF53901">
    <property type="entry name" value="Thiolase-like"/>
    <property type="match status" value="2"/>
</dbReference>
<comment type="similarity">
    <text evidence="1 6">Belongs to the thiolase-like superfamily. Thiolase family.</text>
</comment>
<feature type="domain" description="Thiolase C-terminal" evidence="8">
    <location>
        <begin position="263"/>
        <end position="379"/>
    </location>
</feature>
<dbReference type="AlphaFoldDB" id="A7AWF2"/>
<dbReference type="GO" id="GO:0006635">
    <property type="term" value="P:fatty acid beta-oxidation"/>
    <property type="evidence" value="ECO:0007669"/>
    <property type="project" value="TreeGrafter"/>
</dbReference>
<dbReference type="InterPro" id="IPR016039">
    <property type="entry name" value="Thiolase-like"/>
</dbReference>
<dbReference type="PANTHER" id="PTHR18919:SF156">
    <property type="entry name" value="ACETYL-COA ACETYLTRANSFERASE, MITOCHONDRIAL"/>
    <property type="match status" value="1"/>
</dbReference>
<dbReference type="VEuPathDB" id="PiroplasmaDB:BBOV_I002980"/>
<dbReference type="GO" id="GO:0003985">
    <property type="term" value="F:acetyl-CoA C-acetyltransferase activity"/>
    <property type="evidence" value="ECO:0007669"/>
    <property type="project" value="UniProtKB-EC"/>
</dbReference>
<comment type="caution">
    <text evidence="9">The sequence shown here is derived from an EMBL/GenBank/DDBJ whole genome shotgun (WGS) entry which is preliminary data.</text>
</comment>
<dbReference type="STRING" id="5865.A7AWF2"/>
<dbReference type="GO" id="GO:0005739">
    <property type="term" value="C:mitochondrion"/>
    <property type="evidence" value="ECO:0007669"/>
    <property type="project" value="TreeGrafter"/>
</dbReference>
<dbReference type="RefSeq" id="XP_001608948.1">
    <property type="nucleotide sequence ID" value="XM_001608898.1"/>
</dbReference>
<evidence type="ECO:0000256" key="3">
    <source>
        <dbReference type="ARBA" id="ARBA00022723"/>
    </source>
</evidence>
<dbReference type="GO" id="GO:0046872">
    <property type="term" value="F:metal ion binding"/>
    <property type="evidence" value="ECO:0007669"/>
    <property type="project" value="UniProtKB-KW"/>
</dbReference>
<dbReference type="CDD" id="cd00751">
    <property type="entry name" value="thiolase"/>
    <property type="match status" value="1"/>
</dbReference>
<organism evidence="9 10">
    <name type="scientific">Babesia bovis</name>
    <dbReference type="NCBI Taxonomy" id="5865"/>
    <lineage>
        <taxon>Eukaryota</taxon>
        <taxon>Sar</taxon>
        <taxon>Alveolata</taxon>
        <taxon>Apicomplexa</taxon>
        <taxon>Aconoidasida</taxon>
        <taxon>Piroplasmida</taxon>
        <taxon>Babesiidae</taxon>
        <taxon>Babesia</taxon>
    </lineage>
</organism>
<dbReference type="GeneID" id="5477164"/>
<evidence type="ECO:0000259" key="8">
    <source>
        <dbReference type="Pfam" id="PF02803"/>
    </source>
</evidence>
<dbReference type="Proteomes" id="UP000002173">
    <property type="component" value="Unassembled WGS sequence"/>
</dbReference>
<dbReference type="EMBL" id="AAXT01000005">
    <property type="protein sequence ID" value="EDO05380.1"/>
    <property type="molecule type" value="Genomic_DNA"/>
</dbReference>
<dbReference type="Gene3D" id="3.40.47.10">
    <property type="match status" value="2"/>
</dbReference>
<protein>
    <submittedName>
        <fullName evidence="9">Thiolase, N-terminal and C-terminal domain containing protein</fullName>
        <ecNumber evidence="9">2.3.1.9</ecNumber>
    </submittedName>
</protein>
<sequence length="381" mass="40413">MANIIGFARTPFVPILGAFAQESSTSLGISAVKGAISKGIVNANAIDTLVLSQVITGGTGPSPSRQISKGAGLPNTTKCMQINHLCTSGLKSVTIATDGIALGKSQLTAVVGVESSSQSPYLLTKAREGGYGLGDGVLVDPLTSDGFSSPCMDPDTFLKHVKITNAELSQYVQEMFQQTAACYSDGIMQNEIIPVVVNRKNNHKYGGLWITPPQQKVSEDILPKLHNPKNLSGSIKTICTLADGAACLLLANDDFVNRLGISPYARILSYCEESVDGSQFPKALVGVIKKIIAEVNHRVDLYDIMDQYALLSVYASRNLDIDHSRINTNGSTIAIGHPMGATGIRQTISLVTALRARQLRYGCVAGTNLSGDAIAMLIEVC</sequence>
<dbReference type="InParanoid" id="A7AWF2"/>
<dbReference type="InterPro" id="IPR020616">
    <property type="entry name" value="Thiolase_N"/>
</dbReference>
<dbReference type="FunCoup" id="A7AWF2">
    <property type="interactions" value="127"/>
</dbReference>
<gene>
    <name evidence="9" type="ORF">BBOV_I002980</name>
</gene>
<dbReference type="InterPro" id="IPR002155">
    <property type="entry name" value="Thiolase"/>
</dbReference>
<evidence type="ECO:0000313" key="9">
    <source>
        <dbReference type="EMBL" id="EDO05380.1"/>
    </source>
</evidence>
<keyword evidence="3" id="KW-0479">Metal-binding</keyword>
<feature type="domain" description="Thiolase N-terminal" evidence="7">
    <location>
        <begin position="4"/>
        <end position="253"/>
    </location>
</feature>